<comment type="caution">
    <text evidence="1">The sequence shown here is derived from an EMBL/GenBank/DDBJ whole genome shotgun (WGS) entry which is preliminary data.</text>
</comment>
<dbReference type="EMBL" id="WNKT01000050">
    <property type="protein sequence ID" value="MTW22715.1"/>
    <property type="molecule type" value="Genomic_DNA"/>
</dbReference>
<dbReference type="Pfam" id="PF13711">
    <property type="entry name" value="DUF4160"/>
    <property type="match status" value="1"/>
</dbReference>
<dbReference type="OrthoDB" id="122670at2"/>
<sequence length="82" mass="9867">MSPTVFKENAYRFFFFSREEERMHVHVVSGDGEAKFWLEPEIELARNHKYSRKQLKEIESLVEVYCNELVSAWQQYFRSGSN</sequence>
<evidence type="ECO:0000313" key="2">
    <source>
        <dbReference type="Proteomes" id="UP000434044"/>
    </source>
</evidence>
<gene>
    <name evidence="1" type="ORF">GJ668_16750</name>
</gene>
<dbReference type="RefSeq" id="WP_155451294.1">
    <property type="nucleotide sequence ID" value="NZ_WNKT01000050.1"/>
</dbReference>
<dbReference type="InterPro" id="IPR025427">
    <property type="entry name" value="DUF4160"/>
</dbReference>
<accession>A0A6N8EEQ5</accession>
<name>A0A6N8EEQ5_9GAMM</name>
<proteinExistence type="predicted"/>
<keyword evidence="2" id="KW-1185">Reference proteome</keyword>
<dbReference type="AlphaFoldDB" id="A0A6N8EEQ5"/>
<dbReference type="Proteomes" id="UP000434044">
    <property type="component" value="Unassembled WGS sequence"/>
</dbReference>
<reference evidence="1 2" key="1">
    <citation type="submission" date="2019-11" db="EMBL/GenBank/DDBJ databases">
        <title>Whole-genome sequence of the anaerobic purple sulfur bacterium Allochromatium palmeri DSM 15591.</title>
        <authorList>
            <person name="Kyndt J.A."/>
            <person name="Meyer T.E."/>
        </authorList>
    </citation>
    <scope>NUCLEOTIDE SEQUENCE [LARGE SCALE GENOMIC DNA]</scope>
    <source>
        <strain evidence="1 2">DSM 15591</strain>
    </source>
</reference>
<organism evidence="1 2">
    <name type="scientific">Allochromatium palmeri</name>
    <dbReference type="NCBI Taxonomy" id="231048"/>
    <lineage>
        <taxon>Bacteria</taxon>
        <taxon>Pseudomonadati</taxon>
        <taxon>Pseudomonadota</taxon>
        <taxon>Gammaproteobacteria</taxon>
        <taxon>Chromatiales</taxon>
        <taxon>Chromatiaceae</taxon>
        <taxon>Allochromatium</taxon>
    </lineage>
</organism>
<evidence type="ECO:0000313" key="1">
    <source>
        <dbReference type="EMBL" id="MTW22715.1"/>
    </source>
</evidence>
<protein>
    <submittedName>
        <fullName evidence="1">DUF4160 domain-containing protein</fullName>
    </submittedName>
</protein>